<keyword evidence="6 13" id="KW-0863">Zinc-finger</keyword>
<evidence type="ECO:0000256" key="5">
    <source>
        <dbReference type="ARBA" id="ARBA00022737"/>
    </source>
</evidence>
<feature type="active site" description="Nucleophile" evidence="11">
    <location>
        <position position="300"/>
    </location>
</feature>
<evidence type="ECO:0000259" key="15">
    <source>
        <dbReference type="PROSITE" id="PS50030"/>
    </source>
</evidence>
<dbReference type="InterPro" id="IPR018200">
    <property type="entry name" value="USP_CS"/>
</dbReference>
<dbReference type="InterPro" id="IPR028889">
    <property type="entry name" value="USP"/>
</dbReference>
<dbReference type="InterPro" id="IPR001607">
    <property type="entry name" value="Znf_UBP"/>
</dbReference>
<dbReference type="InterPro" id="IPR016652">
    <property type="entry name" value="Ubiquitinyl_hydrolase"/>
</dbReference>
<keyword evidence="3 14" id="KW-0645">Protease</keyword>
<dbReference type="PANTHER" id="PTHR24006">
    <property type="entry name" value="UBIQUITIN CARBOXYL-TERMINAL HYDROLASE"/>
    <property type="match status" value="1"/>
</dbReference>
<dbReference type="InterPro" id="IPR009060">
    <property type="entry name" value="UBA-like_sf"/>
</dbReference>
<evidence type="ECO:0000256" key="6">
    <source>
        <dbReference type="ARBA" id="ARBA00022771"/>
    </source>
</evidence>
<feature type="domain" description="USP" evidence="16">
    <location>
        <begin position="291"/>
        <end position="753"/>
    </location>
</feature>
<dbReference type="PROSITE" id="PS00972">
    <property type="entry name" value="USP_1"/>
    <property type="match status" value="1"/>
</dbReference>
<keyword evidence="5" id="KW-0677">Repeat</keyword>
<evidence type="ECO:0000256" key="14">
    <source>
        <dbReference type="RuleBase" id="RU366025"/>
    </source>
</evidence>
<dbReference type="GO" id="GO:0005829">
    <property type="term" value="C:cytosol"/>
    <property type="evidence" value="ECO:0007669"/>
    <property type="project" value="TreeGrafter"/>
</dbReference>
<evidence type="ECO:0000256" key="12">
    <source>
        <dbReference type="PIRSR" id="PIRSR016308-3"/>
    </source>
</evidence>
<dbReference type="SMART" id="SM00290">
    <property type="entry name" value="ZnF_UBP"/>
    <property type="match status" value="2"/>
</dbReference>
<feature type="domain" description="UBA" evidence="15">
    <location>
        <begin position="568"/>
        <end position="609"/>
    </location>
</feature>
<dbReference type="Gene3D" id="3.30.40.10">
    <property type="entry name" value="Zinc/RING finger domain, C3HC4 (zinc finger)"/>
    <property type="match status" value="2"/>
</dbReference>
<dbReference type="CDD" id="cd02658">
    <property type="entry name" value="Peptidase_C19B"/>
    <property type="match status" value="1"/>
</dbReference>
<dbReference type="Pfam" id="PF00443">
    <property type="entry name" value="UCH"/>
    <property type="match status" value="1"/>
</dbReference>
<feature type="binding site" evidence="12">
    <location>
        <position position="184"/>
    </location>
    <ligand>
        <name>Zn(2+)</name>
        <dbReference type="ChEBI" id="CHEBI:29105"/>
    </ligand>
</feature>
<dbReference type="Pfam" id="PF00627">
    <property type="entry name" value="UBA"/>
    <property type="match status" value="2"/>
</dbReference>
<evidence type="ECO:0000256" key="9">
    <source>
        <dbReference type="ARBA" id="ARBA00022807"/>
    </source>
</evidence>
<dbReference type="PANTHER" id="PTHR24006:SF664">
    <property type="entry name" value="UBIQUITIN CARBOXYL-TERMINAL HYDROLASE"/>
    <property type="match status" value="1"/>
</dbReference>
<dbReference type="InterPro" id="IPR015940">
    <property type="entry name" value="UBA"/>
</dbReference>
<evidence type="ECO:0000256" key="4">
    <source>
        <dbReference type="ARBA" id="ARBA00022723"/>
    </source>
</evidence>
<evidence type="ECO:0000313" key="18">
    <source>
        <dbReference type="EMBL" id="CAG8725399.1"/>
    </source>
</evidence>
<proteinExistence type="inferred from homology"/>
<dbReference type="InterPro" id="IPR001394">
    <property type="entry name" value="Peptidase_C19_UCH"/>
</dbReference>
<sequence>MESSCSHIFGYCKIPSTFTQVYKEECTQCFDSQDLAPGIDVCLTCFNAGCNNSERRHAQIHYEKTNHPLVLNIYRLIKDKPKRADENEEPPQKISKLAIIPESENDKYEFITHVKCYACGGIEVDRTSGDLPAVVDAVMASMSAAKQSEIKAWEEEIVICDHTRDLVQEQSRALESQVCGNLGCGRQQYDGSGGNGHGLAHYNKTKHAISCKLGTITPEGTADIHCYECDETRLDPFLDKHLANFGINVASQQKTEKSMTELQIEQNQLFSWSMETKDGKQLEPLFGPGYTGIKNLGNSCYMASVLQSIFSLDAFQQRYYPTAMEHHTQCTYDNPASCIQCQLSKLADGLLSGRYSQPTQIVNSENEQLEQDGISPSMFKALIGKGHVEFSTMRQQDAFEFYQHLVTTIERKEHNNPGNDPTKVFKFAIQTRLQCVECKRVRYKDSTESSISISVPANKIEINENNEAKYEPVTFEQCLQLFAADSAIEYMCPACNKKTVATTHTRFLTFPEVLVVHTRRFEEENWVPRKIAVPILFEQDYYNFDKYIAHGRQDHEELFSEESPAVPSINESDLNKLLEMGFPENRCRKALIATGNNGGDIAMNWLFEHMDDADIDAPISGSTAVSNVQEPSENDVSILMTMGFSEARVRKALSETNNDVERAADWLFSHPEDVSDSLQVDDNNITNTFGDSTLPADYQLQSVISHKGTSVHCGHYVVHTRKDQKWVLFNDSKVVEDPQPPLEDAYVYILRRVRFPDMSA</sequence>
<evidence type="ECO:0000256" key="8">
    <source>
        <dbReference type="ARBA" id="ARBA00022801"/>
    </source>
</evidence>
<dbReference type="PROSITE" id="PS50271">
    <property type="entry name" value="ZF_UBP"/>
    <property type="match status" value="2"/>
</dbReference>
<dbReference type="GO" id="GO:0016579">
    <property type="term" value="P:protein deubiquitination"/>
    <property type="evidence" value="ECO:0007669"/>
    <property type="project" value="InterPro"/>
</dbReference>
<dbReference type="EMBL" id="CAJVQA010013582">
    <property type="protein sequence ID" value="CAG8725399.1"/>
    <property type="molecule type" value="Genomic_DNA"/>
</dbReference>
<keyword evidence="4 12" id="KW-0479">Metal-binding</keyword>
<dbReference type="AlphaFoldDB" id="A0A9N9NER0"/>
<dbReference type="SUPFAM" id="SSF57850">
    <property type="entry name" value="RING/U-box"/>
    <property type="match status" value="2"/>
</dbReference>
<dbReference type="Proteomes" id="UP000789759">
    <property type="component" value="Unassembled WGS sequence"/>
</dbReference>
<dbReference type="Pfam" id="PF17807">
    <property type="entry name" value="zf-UBP_var"/>
    <property type="match status" value="1"/>
</dbReference>
<dbReference type="FunFam" id="3.30.40.10:FF:000587">
    <property type="entry name" value="Ubiquitin carboxyl-terminal hydrolase"/>
    <property type="match status" value="1"/>
</dbReference>
<feature type="binding site" evidence="12">
    <location>
        <position position="197"/>
    </location>
    <ligand>
        <name>Zn(2+)</name>
        <dbReference type="ChEBI" id="CHEBI:29105"/>
    </ligand>
</feature>
<dbReference type="PROSITE" id="PS00973">
    <property type="entry name" value="USP_2"/>
    <property type="match status" value="1"/>
</dbReference>
<dbReference type="CDD" id="cd14385">
    <property type="entry name" value="UBA1_spUBP14_like"/>
    <property type="match status" value="1"/>
</dbReference>
<dbReference type="PROSITE" id="PS50235">
    <property type="entry name" value="USP_3"/>
    <property type="match status" value="1"/>
</dbReference>
<feature type="domain" description="UBP-type" evidence="17">
    <location>
        <begin position="142"/>
        <end position="249"/>
    </location>
</feature>
<dbReference type="CDD" id="cd14386">
    <property type="entry name" value="UBA2_UBP5"/>
    <property type="match status" value="1"/>
</dbReference>
<dbReference type="GO" id="GO:0008270">
    <property type="term" value="F:zinc ion binding"/>
    <property type="evidence" value="ECO:0007669"/>
    <property type="project" value="UniProtKB-KW"/>
</dbReference>
<dbReference type="SUPFAM" id="SSF46934">
    <property type="entry name" value="UBA-like"/>
    <property type="match status" value="1"/>
</dbReference>
<keyword evidence="9 14" id="KW-0788">Thiol protease</keyword>
<evidence type="ECO:0000259" key="17">
    <source>
        <dbReference type="PROSITE" id="PS50271"/>
    </source>
</evidence>
<name>A0A9N9NER0_9GLOM</name>
<comment type="similarity">
    <text evidence="2 14">Belongs to the peptidase C19 family.</text>
</comment>
<dbReference type="InterPro" id="IPR013083">
    <property type="entry name" value="Znf_RING/FYVE/PHD"/>
</dbReference>
<dbReference type="Pfam" id="PF02148">
    <property type="entry name" value="zf-UBP"/>
    <property type="match status" value="1"/>
</dbReference>
<dbReference type="PIRSF" id="PIRSF016308">
    <property type="entry name" value="UBP"/>
    <property type="match status" value="1"/>
</dbReference>
<accession>A0A9N9NER0</accession>
<dbReference type="InterPro" id="IPR038765">
    <property type="entry name" value="Papain-like_cys_pep_sf"/>
</dbReference>
<feature type="active site" description="Proton acceptor" evidence="11">
    <location>
        <position position="715"/>
    </location>
</feature>
<dbReference type="PROSITE" id="PS50030">
    <property type="entry name" value="UBA"/>
    <property type="match status" value="2"/>
</dbReference>
<dbReference type="Gene3D" id="1.10.8.10">
    <property type="entry name" value="DNA helicase RuvA subunit, C-terminal domain"/>
    <property type="match status" value="2"/>
</dbReference>
<evidence type="ECO:0000256" key="10">
    <source>
        <dbReference type="ARBA" id="ARBA00022833"/>
    </source>
</evidence>
<dbReference type="Gene3D" id="3.90.70.10">
    <property type="entry name" value="Cysteine proteinases"/>
    <property type="match status" value="1"/>
</dbReference>
<protein>
    <recommendedName>
        <fullName evidence="14">Ubiquitin carboxyl-terminal hydrolase</fullName>
        <ecNumber evidence="14">3.4.19.12</ecNumber>
    </recommendedName>
</protein>
<evidence type="ECO:0000256" key="11">
    <source>
        <dbReference type="PIRSR" id="PIRSR016308-1"/>
    </source>
</evidence>
<dbReference type="InterPro" id="IPR050164">
    <property type="entry name" value="Peptidase_C19"/>
</dbReference>
<reference evidence="18" key="1">
    <citation type="submission" date="2021-06" db="EMBL/GenBank/DDBJ databases">
        <authorList>
            <person name="Kallberg Y."/>
            <person name="Tangrot J."/>
            <person name="Rosling A."/>
        </authorList>
    </citation>
    <scope>NUCLEOTIDE SEQUENCE</scope>
    <source>
        <strain evidence="18">FL966</strain>
    </source>
</reference>
<evidence type="ECO:0000256" key="3">
    <source>
        <dbReference type="ARBA" id="ARBA00022670"/>
    </source>
</evidence>
<keyword evidence="8 14" id="KW-0378">Hydrolase</keyword>
<keyword evidence="7 14" id="KW-0833">Ubl conjugation pathway</keyword>
<dbReference type="FunFam" id="1.10.8.10:FF:000086">
    <property type="entry name" value="Ubiquitin carboxyl-terminal hydrolase"/>
    <property type="match status" value="1"/>
</dbReference>
<dbReference type="EC" id="3.4.19.12" evidence="14"/>
<evidence type="ECO:0000256" key="2">
    <source>
        <dbReference type="ARBA" id="ARBA00009085"/>
    </source>
</evidence>
<dbReference type="GO" id="GO:0004843">
    <property type="term" value="F:cysteine-type deubiquitinase activity"/>
    <property type="evidence" value="ECO:0007669"/>
    <property type="project" value="UniProtKB-UniRule"/>
</dbReference>
<evidence type="ECO:0000313" key="19">
    <source>
        <dbReference type="Proteomes" id="UP000789759"/>
    </source>
</evidence>
<comment type="caution">
    <text evidence="18">The sequence shown here is derived from an EMBL/GenBank/DDBJ whole genome shotgun (WGS) entry which is preliminary data.</text>
</comment>
<keyword evidence="19" id="KW-1185">Reference proteome</keyword>
<dbReference type="SMART" id="SM00165">
    <property type="entry name" value="UBA"/>
    <property type="match status" value="2"/>
</dbReference>
<dbReference type="GO" id="GO:0006508">
    <property type="term" value="P:proteolysis"/>
    <property type="evidence" value="ECO:0007669"/>
    <property type="project" value="UniProtKB-KW"/>
</dbReference>
<dbReference type="OrthoDB" id="361536at2759"/>
<dbReference type="SUPFAM" id="SSF54001">
    <property type="entry name" value="Cysteine proteinases"/>
    <property type="match status" value="1"/>
</dbReference>
<organism evidence="18 19">
    <name type="scientific">Cetraspora pellucida</name>
    <dbReference type="NCBI Taxonomy" id="1433469"/>
    <lineage>
        <taxon>Eukaryota</taxon>
        <taxon>Fungi</taxon>
        <taxon>Fungi incertae sedis</taxon>
        <taxon>Mucoromycota</taxon>
        <taxon>Glomeromycotina</taxon>
        <taxon>Glomeromycetes</taxon>
        <taxon>Diversisporales</taxon>
        <taxon>Gigasporaceae</taxon>
        <taxon>Cetraspora</taxon>
    </lineage>
</organism>
<dbReference type="InterPro" id="IPR041432">
    <property type="entry name" value="UBP13_Znf-UBP_var"/>
</dbReference>
<feature type="domain" description="UBA" evidence="15">
    <location>
        <begin position="630"/>
        <end position="670"/>
    </location>
</feature>
<dbReference type="GO" id="GO:0005634">
    <property type="term" value="C:nucleus"/>
    <property type="evidence" value="ECO:0007669"/>
    <property type="project" value="TreeGrafter"/>
</dbReference>
<feature type="binding site" evidence="12">
    <location>
        <position position="179"/>
    </location>
    <ligand>
        <name>Zn(2+)</name>
        <dbReference type="ChEBI" id="CHEBI:29105"/>
    </ligand>
</feature>
<feature type="domain" description="UBP-type" evidence="17">
    <location>
        <begin position="3"/>
        <end position="114"/>
    </location>
</feature>
<gene>
    <name evidence="18" type="ORF">CPELLU_LOCUS13150</name>
</gene>
<evidence type="ECO:0000259" key="16">
    <source>
        <dbReference type="PROSITE" id="PS50235"/>
    </source>
</evidence>
<keyword evidence="10 12" id="KW-0862">Zinc</keyword>
<comment type="catalytic activity">
    <reaction evidence="1 14">
        <text>Thiol-dependent hydrolysis of ester, thioester, amide, peptide and isopeptide bonds formed by the C-terminal Gly of ubiquitin (a 76-residue protein attached to proteins as an intracellular targeting signal).</text>
        <dbReference type="EC" id="3.4.19.12"/>
    </reaction>
</comment>
<evidence type="ECO:0000256" key="13">
    <source>
        <dbReference type="PROSITE-ProRule" id="PRU00502"/>
    </source>
</evidence>
<evidence type="ECO:0000256" key="1">
    <source>
        <dbReference type="ARBA" id="ARBA00000707"/>
    </source>
</evidence>
<evidence type="ECO:0000256" key="7">
    <source>
        <dbReference type="ARBA" id="ARBA00022786"/>
    </source>
</evidence>